<evidence type="ECO:0000313" key="8">
    <source>
        <dbReference type="Proteomes" id="UP000274909"/>
    </source>
</evidence>
<keyword evidence="3 7" id="KW-0808">Transferase</keyword>
<sequence>MRIAMVAESFLPHMNGVTHSLLRVMEHLTERGDEMIVIAARSGRLTPAEHAGVRVDQVPSFTLPRYPSVRVAPGGSRRLMNTLERFRPDVVHLASPFVLGWRGLLASQALGLPTVAVYQTEIPAYAARYGIPYAEELLWQHVDRIHSGSTLTLAPSSAAIRQLEERSIDRVRLWVRGVDSERFDPSKRSEAWRRAIAPNGERLIGYVGRLAAEKQLEDLAALSSVPGTRLVIVGDGPLAPALKRQLPDAHFAGFLGGEDLAVAMASLDVFVHPGESETFCQTIQEAMASGVPVVATGRGGPVDLVDSSRTGWLYTPGNLDEMASAVRDLAGDDGKRAAFGRAAREAVRTRTWKSVTGALVGHYSDAIELASGTSPLPGSPLHTPRLQTPRRRRTSRP</sequence>
<dbReference type="CDD" id="cd03814">
    <property type="entry name" value="GT4-like"/>
    <property type="match status" value="1"/>
</dbReference>
<dbReference type="PANTHER" id="PTHR45947">
    <property type="entry name" value="SULFOQUINOVOSYL TRANSFERASE SQD2"/>
    <property type="match status" value="1"/>
</dbReference>
<dbReference type="GO" id="GO:0016758">
    <property type="term" value="F:hexosyltransferase activity"/>
    <property type="evidence" value="ECO:0007669"/>
    <property type="project" value="TreeGrafter"/>
</dbReference>
<evidence type="ECO:0000256" key="1">
    <source>
        <dbReference type="ARBA" id="ARBA00021292"/>
    </source>
</evidence>
<dbReference type="OrthoDB" id="9802525at2"/>
<dbReference type="EMBL" id="RZGZ01000003">
    <property type="protein sequence ID" value="RUQ99072.1"/>
    <property type="molecule type" value="Genomic_DNA"/>
</dbReference>
<protein>
    <recommendedName>
        <fullName evidence="1">D-inositol 3-phosphate glycosyltransferase</fullName>
    </recommendedName>
</protein>
<gene>
    <name evidence="7" type="ORF">ELQ94_12215</name>
</gene>
<evidence type="ECO:0000256" key="3">
    <source>
        <dbReference type="ARBA" id="ARBA00022679"/>
    </source>
</evidence>
<proteinExistence type="predicted"/>
<dbReference type="Pfam" id="PF00534">
    <property type="entry name" value="Glycos_transf_1"/>
    <property type="match status" value="1"/>
</dbReference>
<dbReference type="SUPFAM" id="SSF53756">
    <property type="entry name" value="UDP-Glycosyltransferase/glycogen phosphorylase"/>
    <property type="match status" value="1"/>
</dbReference>
<evidence type="ECO:0000256" key="2">
    <source>
        <dbReference type="ARBA" id="ARBA00022676"/>
    </source>
</evidence>
<dbReference type="RefSeq" id="WP_127050635.1">
    <property type="nucleotide sequence ID" value="NZ_RZGZ01000003.1"/>
</dbReference>
<feature type="domain" description="Glycosyltransferase subfamily 4-like N-terminal" evidence="6">
    <location>
        <begin position="15"/>
        <end position="182"/>
    </location>
</feature>
<evidence type="ECO:0000259" key="6">
    <source>
        <dbReference type="Pfam" id="PF13439"/>
    </source>
</evidence>
<evidence type="ECO:0000256" key="4">
    <source>
        <dbReference type="SAM" id="MobiDB-lite"/>
    </source>
</evidence>
<dbReference type="PANTHER" id="PTHR45947:SF3">
    <property type="entry name" value="SULFOQUINOVOSYL TRANSFERASE SQD2"/>
    <property type="match status" value="1"/>
</dbReference>
<dbReference type="Pfam" id="PF13439">
    <property type="entry name" value="Glyco_transf_4"/>
    <property type="match status" value="1"/>
</dbReference>
<dbReference type="Proteomes" id="UP000274909">
    <property type="component" value="Unassembled WGS sequence"/>
</dbReference>
<evidence type="ECO:0000313" key="7">
    <source>
        <dbReference type="EMBL" id="RUQ99072.1"/>
    </source>
</evidence>
<reference evidence="7 8" key="1">
    <citation type="submission" date="2018-12" db="EMBL/GenBank/DDBJ databases">
        <authorList>
            <person name="Li F."/>
        </authorList>
    </citation>
    <scope>NUCLEOTIDE SEQUENCE [LARGE SCALE GENOMIC DNA]</scope>
    <source>
        <strain evidence="7 8">EGI 6500705</strain>
    </source>
</reference>
<dbReference type="GO" id="GO:1901137">
    <property type="term" value="P:carbohydrate derivative biosynthetic process"/>
    <property type="evidence" value="ECO:0007669"/>
    <property type="project" value="UniProtKB-ARBA"/>
</dbReference>
<evidence type="ECO:0000259" key="5">
    <source>
        <dbReference type="Pfam" id="PF00534"/>
    </source>
</evidence>
<name>A0A3S0XYA8_9MICO</name>
<keyword evidence="8" id="KW-1185">Reference proteome</keyword>
<organism evidence="7 8">
    <name type="scientific">Labedella endophytica</name>
    <dbReference type="NCBI Taxonomy" id="1523160"/>
    <lineage>
        <taxon>Bacteria</taxon>
        <taxon>Bacillati</taxon>
        <taxon>Actinomycetota</taxon>
        <taxon>Actinomycetes</taxon>
        <taxon>Micrococcales</taxon>
        <taxon>Microbacteriaceae</taxon>
        <taxon>Labedella</taxon>
    </lineage>
</organism>
<dbReference type="InterPro" id="IPR001296">
    <property type="entry name" value="Glyco_trans_1"/>
</dbReference>
<dbReference type="AlphaFoldDB" id="A0A3S0XYA8"/>
<accession>A0A3S0XYA8</accession>
<dbReference type="Gene3D" id="3.40.50.2000">
    <property type="entry name" value="Glycogen Phosphorylase B"/>
    <property type="match status" value="2"/>
</dbReference>
<feature type="domain" description="Glycosyl transferase family 1" evidence="5">
    <location>
        <begin position="192"/>
        <end position="345"/>
    </location>
</feature>
<feature type="region of interest" description="Disordered" evidence="4">
    <location>
        <begin position="371"/>
        <end position="397"/>
    </location>
</feature>
<keyword evidence="2" id="KW-0328">Glycosyltransferase</keyword>
<feature type="compositionally biased region" description="Basic residues" evidence="4">
    <location>
        <begin position="388"/>
        <end position="397"/>
    </location>
</feature>
<dbReference type="InterPro" id="IPR050194">
    <property type="entry name" value="Glycosyltransferase_grp1"/>
</dbReference>
<dbReference type="InterPro" id="IPR028098">
    <property type="entry name" value="Glyco_trans_4-like_N"/>
</dbReference>
<comment type="caution">
    <text evidence="7">The sequence shown here is derived from an EMBL/GenBank/DDBJ whole genome shotgun (WGS) entry which is preliminary data.</text>
</comment>